<sequence>MATVPLTYTIAASTPHSGPYRPENVLVDNPLEQGSRWSGGPPESGLAQWLLLRLDTLAVVQSITFGKFMNPHPCNMKDFKVLVGATEDTLTEVLSGVLKNEGQAESFDIRHVNAEGIVTPCRYIKVMPLSSHGNSFHVSIWHVALKGIRDDVFVEQVRLKYEQSRETTAMRYVLKHLRQHRFLTPYNAILARCGLQVEHPLVTALHESVVLQGDWAKAEEILARIATTDLFDEYRNANQCRAVWKQLVGTDMNGDRPSERGGHAMCLDPVQDTIYLFGGWNGTTSLDDFWAYDIKSDKWRVLSYSTSRELVANAPGARSCHKMVFDVKLGCIYMLGRLNDADASALAAATASTSAADPARPAPGCELYRYHTRGRLAGQWEFLSSDSNATNAPPLVYDHQLAMDSEAQMLYVYGGRVIDNDWANQKYAGLYSYDVAAAQWRHLQNDPKLTTSFTGTTIPARHGHAMVLDEQTRMLYIFGGKMKETSHFDMYSYDLATKSTRQLFADLRRDHSHEAFFTVRGVIDAKLQEIYVFSGMSPEESTIPISRPARVFRYHPPPGKWDTIPLEGTSTEEPAPRFAHQVVYHPGTRTVYLHGGNGGVKTKDENTAPEDKDKDRRLDDFWQMSLSRMPVEDVMRRATLQVRRQQFREMCDDGAQVKALRFLRNSVLPVVNQHDEEENADYRGLMAYLVSPPAPISTTHPHLKTPSSAIDHEDSPPKKRSRPNTPEDTEMPAAPPLTEPVAKIPPFDVQLVRDSEDPEESKGGAVPVSTARFQQRNALFEALLVFISQDAKQPTGSLVNALDGLAVS</sequence>
<keyword evidence="1" id="KW-0880">Kelch repeat</keyword>
<gene>
    <name evidence="5" type="ORF">MCHLO_14985</name>
</gene>
<organism evidence="5 6">
    <name type="scientific">Mycena chlorophos</name>
    <name type="common">Agaric fungus</name>
    <name type="synonym">Agaricus chlorophos</name>
    <dbReference type="NCBI Taxonomy" id="658473"/>
    <lineage>
        <taxon>Eukaryota</taxon>
        <taxon>Fungi</taxon>
        <taxon>Dikarya</taxon>
        <taxon>Basidiomycota</taxon>
        <taxon>Agaricomycotina</taxon>
        <taxon>Agaricomycetes</taxon>
        <taxon>Agaricomycetidae</taxon>
        <taxon>Agaricales</taxon>
        <taxon>Marasmiineae</taxon>
        <taxon>Mycenaceae</taxon>
        <taxon>Mycena</taxon>
    </lineage>
</organism>
<dbReference type="PANTHER" id="PTHR15526:SF5">
    <property type="entry name" value="MUSKELIN"/>
    <property type="match status" value="1"/>
</dbReference>
<dbReference type="Gene3D" id="2.60.120.260">
    <property type="entry name" value="Galactose-binding domain-like"/>
    <property type="match status" value="1"/>
</dbReference>
<dbReference type="Pfam" id="PF24681">
    <property type="entry name" value="Kelch_KLHDC2_KLHL20_DRC7"/>
    <property type="match status" value="1"/>
</dbReference>
<feature type="region of interest" description="Disordered" evidence="3">
    <location>
        <begin position="594"/>
        <end position="616"/>
    </location>
</feature>
<dbReference type="EMBL" id="DF849740">
    <property type="protein sequence ID" value="GAT58570.1"/>
    <property type="molecule type" value="Genomic_DNA"/>
</dbReference>
<evidence type="ECO:0000313" key="6">
    <source>
        <dbReference type="Proteomes" id="UP000815677"/>
    </source>
</evidence>
<dbReference type="PANTHER" id="PTHR15526">
    <property type="entry name" value="MUSKELIN"/>
    <property type="match status" value="1"/>
</dbReference>
<evidence type="ECO:0000256" key="3">
    <source>
        <dbReference type="SAM" id="MobiDB-lite"/>
    </source>
</evidence>
<evidence type="ECO:0000259" key="4">
    <source>
        <dbReference type="Pfam" id="PF06588"/>
    </source>
</evidence>
<evidence type="ECO:0000256" key="1">
    <source>
        <dbReference type="ARBA" id="ARBA00022441"/>
    </source>
</evidence>
<feature type="region of interest" description="Disordered" evidence="3">
    <location>
        <begin position="696"/>
        <end position="744"/>
    </location>
</feature>
<dbReference type="InterPro" id="IPR010565">
    <property type="entry name" value="Muskelin_N"/>
</dbReference>
<dbReference type="SUPFAM" id="SSF50965">
    <property type="entry name" value="Galactose oxidase, central domain"/>
    <property type="match status" value="1"/>
</dbReference>
<dbReference type="Pfam" id="PF06588">
    <property type="entry name" value="Muskelin_N"/>
    <property type="match status" value="1"/>
</dbReference>
<protein>
    <recommendedName>
        <fullName evidence="4">Muskelin N-terminal domain-containing protein</fullName>
    </recommendedName>
</protein>
<proteinExistence type="predicted"/>
<evidence type="ECO:0000256" key="2">
    <source>
        <dbReference type="ARBA" id="ARBA00022737"/>
    </source>
</evidence>
<accession>A0ABQ0M5K3</accession>
<keyword evidence="2" id="KW-0677">Repeat</keyword>
<dbReference type="SUPFAM" id="SSF49785">
    <property type="entry name" value="Galactose-binding domain-like"/>
    <property type="match status" value="1"/>
</dbReference>
<evidence type="ECO:0000313" key="5">
    <source>
        <dbReference type="EMBL" id="GAT58570.1"/>
    </source>
</evidence>
<dbReference type="InterPro" id="IPR006652">
    <property type="entry name" value="Kelch_1"/>
</dbReference>
<dbReference type="Gene3D" id="2.120.10.80">
    <property type="entry name" value="Kelch-type beta propeller"/>
    <property type="match status" value="2"/>
</dbReference>
<dbReference type="InterPro" id="IPR011043">
    <property type="entry name" value="Gal_Oxase/kelch_b-propeller"/>
</dbReference>
<reference evidence="5" key="1">
    <citation type="submission" date="2014-09" db="EMBL/GenBank/DDBJ databases">
        <title>Genome sequence of the luminous mushroom Mycena chlorophos for searching fungal bioluminescence genes.</title>
        <authorList>
            <person name="Tanaka Y."/>
            <person name="Kasuga D."/>
            <person name="Oba Y."/>
            <person name="Hase S."/>
            <person name="Sato K."/>
            <person name="Oba Y."/>
            <person name="Sakakibara Y."/>
        </authorList>
    </citation>
    <scope>NUCLEOTIDE SEQUENCE</scope>
</reference>
<dbReference type="InterPro" id="IPR008979">
    <property type="entry name" value="Galactose-bd-like_sf"/>
</dbReference>
<dbReference type="Proteomes" id="UP000815677">
    <property type="component" value="Unassembled WGS sequence"/>
</dbReference>
<name>A0ABQ0M5K3_MYCCL</name>
<feature type="compositionally biased region" description="Polar residues" evidence="3">
    <location>
        <begin position="696"/>
        <end position="708"/>
    </location>
</feature>
<feature type="domain" description="Muskelin N-terminal" evidence="4">
    <location>
        <begin position="6"/>
        <end position="200"/>
    </location>
</feature>
<keyword evidence="6" id="KW-1185">Reference proteome</keyword>
<dbReference type="InterPro" id="IPR052456">
    <property type="entry name" value="CTLH_complex_component"/>
</dbReference>
<dbReference type="InterPro" id="IPR015915">
    <property type="entry name" value="Kelch-typ_b-propeller"/>
</dbReference>
<feature type="compositionally biased region" description="Basic and acidic residues" evidence="3">
    <location>
        <begin position="601"/>
        <end position="616"/>
    </location>
</feature>
<dbReference type="Pfam" id="PF01344">
    <property type="entry name" value="Kelch_1"/>
    <property type="match status" value="1"/>
</dbReference>